<accession>A0ACC0Z6K4</accession>
<reference evidence="2" key="1">
    <citation type="journal article" date="2023" name="G3 (Bethesda)">
        <title>Genome assembly and association tests identify interacting loci associated with vigor, precocity, and sex in interspecific pistachio rootstocks.</title>
        <authorList>
            <person name="Palmer W."/>
            <person name="Jacygrad E."/>
            <person name="Sagayaradj S."/>
            <person name="Cavanaugh K."/>
            <person name="Han R."/>
            <person name="Bertier L."/>
            <person name="Beede B."/>
            <person name="Kafkas S."/>
            <person name="Golino D."/>
            <person name="Preece J."/>
            <person name="Michelmore R."/>
        </authorList>
    </citation>
    <scope>NUCLEOTIDE SEQUENCE [LARGE SCALE GENOMIC DNA]</scope>
</reference>
<gene>
    <name evidence="1" type="ORF">Pint_05610</name>
</gene>
<name>A0ACC0Z6K4_9ROSI</name>
<dbReference type="Proteomes" id="UP001163603">
    <property type="component" value="Chromosome 3"/>
</dbReference>
<keyword evidence="2" id="KW-1185">Reference proteome</keyword>
<dbReference type="EMBL" id="CM047738">
    <property type="protein sequence ID" value="KAJ0045655.1"/>
    <property type="molecule type" value="Genomic_DNA"/>
</dbReference>
<organism evidence="1 2">
    <name type="scientific">Pistacia integerrima</name>
    <dbReference type="NCBI Taxonomy" id="434235"/>
    <lineage>
        <taxon>Eukaryota</taxon>
        <taxon>Viridiplantae</taxon>
        <taxon>Streptophyta</taxon>
        <taxon>Embryophyta</taxon>
        <taxon>Tracheophyta</taxon>
        <taxon>Spermatophyta</taxon>
        <taxon>Magnoliopsida</taxon>
        <taxon>eudicotyledons</taxon>
        <taxon>Gunneridae</taxon>
        <taxon>Pentapetalae</taxon>
        <taxon>rosids</taxon>
        <taxon>malvids</taxon>
        <taxon>Sapindales</taxon>
        <taxon>Anacardiaceae</taxon>
        <taxon>Pistacia</taxon>
    </lineage>
</organism>
<proteinExistence type="predicted"/>
<sequence length="58" mass="6581">MKIHDYVGNGWVLLFSHPGWLPSVLLLILVSFGGFNIAFTFFSHPIKIAEEDNKHPTQ</sequence>
<comment type="caution">
    <text evidence="1">The sequence shown here is derived from an EMBL/GenBank/DDBJ whole genome shotgun (WGS) entry which is preliminary data.</text>
</comment>
<evidence type="ECO:0000313" key="1">
    <source>
        <dbReference type="EMBL" id="KAJ0045655.1"/>
    </source>
</evidence>
<protein>
    <submittedName>
        <fullName evidence="1">Uncharacterized protein</fullName>
    </submittedName>
</protein>
<evidence type="ECO:0000313" key="2">
    <source>
        <dbReference type="Proteomes" id="UP001163603"/>
    </source>
</evidence>